<feature type="compositionally biased region" description="Polar residues" evidence="1">
    <location>
        <begin position="224"/>
        <end position="235"/>
    </location>
</feature>
<gene>
    <name evidence="2" type="ORF">M413DRAFT_11537</name>
</gene>
<feature type="region of interest" description="Disordered" evidence="1">
    <location>
        <begin position="223"/>
        <end position="249"/>
    </location>
</feature>
<organism evidence="2 3">
    <name type="scientific">Hebeloma cylindrosporum</name>
    <dbReference type="NCBI Taxonomy" id="76867"/>
    <lineage>
        <taxon>Eukaryota</taxon>
        <taxon>Fungi</taxon>
        <taxon>Dikarya</taxon>
        <taxon>Basidiomycota</taxon>
        <taxon>Agaricomycotina</taxon>
        <taxon>Agaricomycetes</taxon>
        <taxon>Agaricomycetidae</taxon>
        <taxon>Agaricales</taxon>
        <taxon>Agaricineae</taxon>
        <taxon>Hymenogastraceae</taxon>
        <taxon>Hebeloma</taxon>
    </lineage>
</organism>
<evidence type="ECO:0000313" key="2">
    <source>
        <dbReference type="EMBL" id="KIM40698.1"/>
    </source>
</evidence>
<evidence type="ECO:0000313" key="3">
    <source>
        <dbReference type="Proteomes" id="UP000053424"/>
    </source>
</evidence>
<evidence type="ECO:0000256" key="1">
    <source>
        <dbReference type="SAM" id="MobiDB-lite"/>
    </source>
</evidence>
<accession>A0A0C2XSM3</accession>
<proteinExistence type="predicted"/>
<reference evidence="3" key="2">
    <citation type="submission" date="2015-01" db="EMBL/GenBank/DDBJ databases">
        <title>Evolutionary Origins and Diversification of the Mycorrhizal Mutualists.</title>
        <authorList>
            <consortium name="DOE Joint Genome Institute"/>
            <consortium name="Mycorrhizal Genomics Consortium"/>
            <person name="Kohler A."/>
            <person name="Kuo A."/>
            <person name="Nagy L.G."/>
            <person name="Floudas D."/>
            <person name="Copeland A."/>
            <person name="Barry K.W."/>
            <person name="Cichocki N."/>
            <person name="Veneault-Fourrey C."/>
            <person name="LaButti K."/>
            <person name="Lindquist E.A."/>
            <person name="Lipzen A."/>
            <person name="Lundell T."/>
            <person name="Morin E."/>
            <person name="Murat C."/>
            <person name="Riley R."/>
            <person name="Ohm R."/>
            <person name="Sun H."/>
            <person name="Tunlid A."/>
            <person name="Henrissat B."/>
            <person name="Grigoriev I.V."/>
            <person name="Hibbett D.S."/>
            <person name="Martin F."/>
        </authorList>
    </citation>
    <scope>NUCLEOTIDE SEQUENCE [LARGE SCALE GENOMIC DNA]</scope>
    <source>
        <strain evidence="3">h7</strain>
    </source>
</reference>
<name>A0A0C2XSM3_HEBCY</name>
<protein>
    <submittedName>
        <fullName evidence="2">Uncharacterized protein</fullName>
    </submittedName>
</protein>
<dbReference type="HOGENOM" id="CLU_1115857_0_0_1"/>
<dbReference type="Proteomes" id="UP000053424">
    <property type="component" value="Unassembled WGS sequence"/>
</dbReference>
<dbReference type="EMBL" id="KN831782">
    <property type="protein sequence ID" value="KIM40698.1"/>
    <property type="molecule type" value="Genomic_DNA"/>
</dbReference>
<keyword evidence="3" id="KW-1185">Reference proteome</keyword>
<reference evidence="2 3" key="1">
    <citation type="submission" date="2014-04" db="EMBL/GenBank/DDBJ databases">
        <authorList>
            <consortium name="DOE Joint Genome Institute"/>
            <person name="Kuo A."/>
            <person name="Gay G."/>
            <person name="Dore J."/>
            <person name="Kohler A."/>
            <person name="Nagy L.G."/>
            <person name="Floudas D."/>
            <person name="Copeland A."/>
            <person name="Barry K.W."/>
            <person name="Cichocki N."/>
            <person name="Veneault-Fourrey C."/>
            <person name="LaButti K."/>
            <person name="Lindquist E.A."/>
            <person name="Lipzen A."/>
            <person name="Lundell T."/>
            <person name="Morin E."/>
            <person name="Murat C."/>
            <person name="Sun H."/>
            <person name="Tunlid A."/>
            <person name="Henrissat B."/>
            <person name="Grigoriev I.V."/>
            <person name="Hibbett D.S."/>
            <person name="Martin F."/>
            <person name="Nordberg H.P."/>
            <person name="Cantor M.N."/>
            <person name="Hua S.X."/>
        </authorList>
    </citation>
    <scope>NUCLEOTIDE SEQUENCE [LARGE SCALE GENOMIC DNA]</scope>
    <source>
        <strain evidence="3">h7</strain>
    </source>
</reference>
<sequence length="249" mass="27879">MLSVNGISCSLIPLSDLNKEVPVYYEDPQPHPLFRMAACRVNEQDVRNEEGELPNYLVIVSRTGLLAYGQDLVVHVFRNGTPVWDPWYLDRAHIPVTPADWGEPRRGVRRTIGSTPGRSAGFLEVIITPAGADPISMIVPDLIPQSKHVAYFRYWYKPAYDLYKEELACADDLLEQDKLDGYAPLTRKGAAPARSSVEYPNQYPAQQTGFGFWPDGLTPVPNDQYWSTSTPTPHGSNRGVPPPWWGQQG</sequence>
<dbReference type="AlphaFoldDB" id="A0A0C2XSM3"/>
<feature type="compositionally biased region" description="Pro residues" evidence="1">
    <location>
        <begin position="240"/>
        <end position="249"/>
    </location>
</feature>